<dbReference type="Proteomes" id="UP000694918">
    <property type="component" value="Unplaced"/>
</dbReference>
<proteinExistence type="predicted"/>
<gene>
    <name evidence="4" type="primary">LOC105139328</name>
</gene>
<dbReference type="GO" id="GO:2000008">
    <property type="term" value="P:regulation of protein localization to cell surface"/>
    <property type="evidence" value="ECO:0007669"/>
    <property type="project" value="TreeGrafter"/>
</dbReference>
<dbReference type="Pfam" id="PF05617">
    <property type="entry name" value="Prolamin_like"/>
    <property type="match status" value="1"/>
</dbReference>
<keyword evidence="3" id="KW-1185">Reference proteome</keyword>
<feature type="domain" description="Prolamin-like" evidence="2">
    <location>
        <begin position="62"/>
        <end position="118"/>
    </location>
</feature>
<dbReference type="PANTHER" id="PTHR31181">
    <property type="entry name" value="EGG CELL-SECRETED PROTEIN 1.4"/>
    <property type="match status" value="1"/>
</dbReference>
<dbReference type="GO" id="GO:0009567">
    <property type="term" value="P:double fertilization forming a zygote and endosperm"/>
    <property type="evidence" value="ECO:0007669"/>
    <property type="project" value="TreeGrafter"/>
</dbReference>
<organism evidence="3 4">
    <name type="scientific">Populus euphratica</name>
    <name type="common">Euphrates poplar</name>
    <dbReference type="NCBI Taxonomy" id="75702"/>
    <lineage>
        <taxon>Eukaryota</taxon>
        <taxon>Viridiplantae</taxon>
        <taxon>Streptophyta</taxon>
        <taxon>Embryophyta</taxon>
        <taxon>Tracheophyta</taxon>
        <taxon>Spermatophyta</taxon>
        <taxon>Magnoliopsida</taxon>
        <taxon>eudicotyledons</taxon>
        <taxon>Gunneridae</taxon>
        <taxon>Pentapetalae</taxon>
        <taxon>rosids</taxon>
        <taxon>fabids</taxon>
        <taxon>Malpighiales</taxon>
        <taxon>Salicaceae</taxon>
        <taxon>Saliceae</taxon>
        <taxon>Populus</taxon>
    </lineage>
</organism>
<dbReference type="RefSeq" id="XP_011044031.1">
    <property type="nucleotide sequence ID" value="XM_011045729.1"/>
</dbReference>
<protein>
    <submittedName>
        <fullName evidence="4">Uncharacterized protein LOC105139328</fullName>
    </submittedName>
</protein>
<accession>A0AAJ6VAI0</accession>
<dbReference type="GO" id="GO:0080155">
    <property type="term" value="P:regulation of double fertilization forming a zygote and endosperm"/>
    <property type="evidence" value="ECO:0007669"/>
    <property type="project" value="TreeGrafter"/>
</dbReference>
<keyword evidence="1" id="KW-0732">Signal</keyword>
<evidence type="ECO:0000256" key="1">
    <source>
        <dbReference type="ARBA" id="ARBA00022729"/>
    </source>
</evidence>
<dbReference type="GeneID" id="105139328"/>
<evidence type="ECO:0000259" key="2">
    <source>
        <dbReference type="Pfam" id="PF05617"/>
    </source>
</evidence>
<dbReference type="GO" id="GO:0005576">
    <property type="term" value="C:extracellular region"/>
    <property type="evidence" value="ECO:0007669"/>
    <property type="project" value="TreeGrafter"/>
</dbReference>
<dbReference type="PANTHER" id="PTHR31181:SF67">
    <property type="entry name" value="PROLAMIN-LIKE PROTEIN (DUF1278)"/>
    <property type="match status" value="1"/>
</dbReference>
<dbReference type="GO" id="GO:0031982">
    <property type="term" value="C:vesicle"/>
    <property type="evidence" value="ECO:0007669"/>
    <property type="project" value="TreeGrafter"/>
</dbReference>
<name>A0AAJ6VAI0_POPEU</name>
<dbReference type="KEGG" id="peu:105139328"/>
<evidence type="ECO:0000313" key="4">
    <source>
        <dbReference type="RefSeq" id="XP_011044031.1"/>
    </source>
</evidence>
<evidence type="ECO:0000313" key="3">
    <source>
        <dbReference type="Proteomes" id="UP000694918"/>
    </source>
</evidence>
<sequence length="143" mass="15043">MASSTLPSHLAGPRLSSAKMVQATMTCSIVLTLAFGFMVLASGVAAAPATPFFGRNPVEIQECLATIKAHADICLHEVASLVLTFQKNLVGPKCCSALAVIDDKCKPKGFSFDPFLPPLWIRKRCASLLSAPSPEPVVPSSTS</sequence>
<dbReference type="AlphaFoldDB" id="A0AAJ6VAI0"/>
<reference evidence="4" key="1">
    <citation type="submission" date="2025-08" db="UniProtKB">
        <authorList>
            <consortium name="RefSeq"/>
        </authorList>
    </citation>
    <scope>IDENTIFICATION</scope>
</reference>
<dbReference type="InterPro" id="IPR008502">
    <property type="entry name" value="Prolamin-like"/>
</dbReference>